<feature type="domain" description="Aminoglycoside phosphotransferase" evidence="2">
    <location>
        <begin position="267"/>
        <end position="314"/>
    </location>
</feature>
<organism evidence="3 4">
    <name type="scientific">Metarhizium rileyi (strain RCEF 4871)</name>
    <name type="common">Nomuraea rileyi</name>
    <dbReference type="NCBI Taxonomy" id="1649241"/>
    <lineage>
        <taxon>Eukaryota</taxon>
        <taxon>Fungi</taxon>
        <taxon>Dikarya</taxon>
        <taxon>Ascomycota</taxon>
        <taxon>Pezizomycotina</taxon>
        <taxon>Sordariomycetes</taxon>
        <taxon>Hypocreomycetidae</taxon>
        <taxon>Hypocreales</taxon>
        <taxon>Clavicipitaceae</taxon>
        <taxon>Metarhizium</taxon>
    </lineage>
</organism>
<dbReference type="AlphaFoldDB" id="A0A167DLY8"/>
<proteinExistence type="predicted"/>
<protein>
    <submittedName>
        <fullName evidence="3">Phosphotransferase enzyme family protein</fullName>
    </submittedName>
</protein>
<dbReference type="Proteomes" id="UP000243498">
    <property type="component" value="Unassembled WGS sequence"/>
</dbReference>
<keyword evidence="4" id="KW-1185">Reference proteome</keyword>
<reference evidence="3 4" key="1">
    <citation type="journal article" date="2016" name="Genome Biol. Evol.">
        <title>Divergent and convergent evolution of fungal pathogenicity.</title>
        <authorList>
            <person name="Shang Y."/>
            <person name="Xiao G."/>
            <person name="Zheng P."/>
            <person name="Cen K."/>
            <person name="Zhan S."/>
            <person name="Wang C."/>
        </authorList>
    </citation>
    <scope>NUCLEOTIDE SEQUENCE [LARGE SCALE GENOMIC DNA]</scope>
    <source>
        <strain evidence="3 4">RCEF 4871</strain>
    </source>
</reference>
<keyword evidence="1" id="KW-0472">Membrane</keyword>
<sequence length="481" mass="53822">MSKAQHFNDGIVQHSVHSRRDQFVKQLRSREKEILTLAATECGKPSADFFASTALGDYYARGSYNASFFIRFADGEKCVFRVPLRPCLAYCPRLKLQCEVATMQYLSGSTTIPVPKILACRTDSGNDPLCTFVILEYIDGKLLSPAEFGSLTPDKKSELHKSLADIYVQLRRQEFPSIGRLKLGAASGVHISEKTASLEMNMMQLEGLDPFSIQDSYHDESGLLKSANSYTRMLLSVGYNAFLKSRNAVVIGMGLEYLYNFHVFSKHVEKWIDPGLDQGPFVLIHGDLHLSNLLFDEDMRIMGVLDWEWSRVVPVQYFAPPLWLSERDTVHGENPRRGTLWRPPTPRRMDRTDANAEPLVANALENWTDVDWFVHRYLVSKETSAADKSLSAFADEDPLRSLLADIKEQDHRKYRKELDLLNDSNDCGEGNPKIAVLPATGGSKAHVLQCIPTAAGILGLTAAASAAIAAAWWRLRPNPTL</sequence>
<dbReference type="InterPro" id="IPR051678">
    <property type="entry name" value="AGP_Transferase"/>
</dbReference>
<dbReference type="Gene3D" id="3.90.1200.10">
    <property type="match status" value="1"/>
</dbReference>
<accession>A0A167DLY8</accession>
<keyword evidence="1" id="KW-0812">Transmembrane</keyword>
<comment type="caution">
    <text evidence="3">The sequence shown here is derived from an EMBL/GenBank/DDBJ whole genome shotgun (WGS) entry which is preliminary data.</text>
</comment>
<dbReference type="PANTHER" id="PTHR21310">
    <property type="entry name" value="AMINOGLYCOSIDE PHOSPHOTRANSFERASE-RELATED-RELATED"/>
    <property type="match status" value="1"/>
</dbReference>
<dbReference type="OrthoDB" id="10003767at2759"/>
<dbReference type="SUPFAM" id="SSF56112">
    <property type="entry name" value="Protein kinase-like (PK-like)"/>
    <property type="match status" value="1"/>
</dbReference>
<dbReference type="EMBL" id="AZHC01000013">
    <property type="protein sequence ID" value="OAA42570.1"/>
    <property type="molecule type" value="Genomic_DNA"/>
</dbReference>
<evidence type="ECO:0000256" key="1">
    <source>
        <dbReference type="SAM" id="Phobius"/>
    </source>
</evidence>
<dbReference type="OMA" id="ANSYTRM"/>
<gene>
    <name evidence="3" type="ORF">NOR_04701</name>
</gene>
<evidence type="ECO:0000313" key="3">
    <source>
        <dbReference type="EMBL" id="OAA42570.1"/>
    </source>
</evidence>
<dbReference type="InterPro" id="IPR002575">
    <property type="entry name" value="Aminoglycoside_PTrfase"/>
</dbReference>
<evidence type="ECO:0000259" key="2">
    <source>
        <dbReference type="Pfam" id="PF01636"/>
    </source>
</evidence>
<feature type="transmembrane region" description="Helical" evidence="1">
    <location>
        <begin position="454"/>
        <end position="475"/>
    </location>
</feature>
<dbReference type="Pfam" id="PF01636">
    <property type="entry name" value="APH"/>
    <property type="match status" value="1"/>
</dbReference>
<name>A0A167DLY8_METRR</name>
<evidence type="ECO:0000313" key="4">
    <source>
        <dbReference type="Proteomes" id="UP000243498"/>
    </source>
</evidence>
<dbReference type="PANTHER" id="PTHR21310:SF37">
    <property type="entry name" value="AMINOGLYCOSIDE PHOSPHOTRANSFERASE DOMAIN-CONTAINING PROTEIN"/>
    <property type="match status" value="1"/>
</dbReference>
<keyword evidence="1" id="KW-1133">Transmembrane helix</keyword>
<dbReference type="InterPro" id="IPR011009">
    <property type="entry name" value="Kinase-like_dom_sf"/>
</dbReference>